<dbReference type="NCBIfam" id="TIGR02727">
    <property type="entry name" value="MTHFS_bact"/>
    <property type="match status" value="1"/>
</dbReference>
<proteinExistence type="inferred from homology"/>
<keyword evidence="1" id="KW-0067">ATP-binding</keyword>
<sequence length="236" mass="25885">MVVPPPTMGPIPAMPVDWIAPLMTDIPPQTPPAHTPQSIETGIAKAALRSELRAARREHVAALDDATRGLLFMRPPAPLAALVPQGAIVGLYHATAHEAPAHSYARHWQELGHTVALPRLSDTPNEDVAEPVVEFAEWTDMFEESDLEPGPFKMRQPKADAAPAEPTVLFIPLLGFTAAGDRLGQGGGHYDRWLADHPDTVRIGMAWDVQLRDELPTEPHDQRLHAIVTPTRFYEV</sequence>
<name>A0A369QBU3_9SPHN</name>
<keyword evidence="1" id="KW-0460">Magnesium</keyword>
<comment type="caution">
    <text evidence="2">The sequence shown here is derived from an EMBL/GenBank/DDBJ whole genome shotgun (WGS) entry which is preliminary data.</text>
</comment>
<dbReference type="InterPro" id="IPR037171">
    <property type="entry name" value="NagB/RpiA_transferase-like"/>
</dbReference>
<dbReference type="AlphaFoldDB" id="A0A369QBU3"/>
<gene>
    <name evidence="2" type="ORF">HME9302_00912</name>
</gene>
<comment type="similarity">
    <text evidence="1">Belongs to the 5-formyltetrahydrofolate cyclo-ligase family.</text>
</comment>
<dbReference type="GO" id="GO:0009396">
    <property type="term" value="P:folic acid-containing compound biosynthetic process"/>
    <property type="evidence" value="ECO:0007669"/>
    <property type="project" value="TreeGrafter"/>
</dbReference>
<dbReference type="GO" id="GO:0046872">
    <property type="term" value="F:metal ion binding"/>
    <property type="evidence" value="ECO:0007669"/>
    <property type="project" value="UniProtKB-KW"/>
</dbReference>
<comment type="catalytic activity">
    <reaction evidence="1">
        <text>(6S)-5-formyl-5,6,7,8-tetrahydrofolate + ATP = (6R)-5,10-methenyltetrahydrofolate + ADP + phosphate</text>
        <dbReference type="Rhea" id="RHEA:10488"/>
        <dbReference type="ChEBI" id="CHEBI:30616"/>
        <dbReference type="ChEBI" id="CHEBI:43474"/>
        <dbReference type="ChEBI" id="CHEBI:57455"/>
        <dbReference type="ChEBI" id="CHEBI:57457"/>
        <dbReference type="ChEBI" id="CHEBI:456216"/>
        <dbReference type="EC" id="6.3.3.2"/>
    </reaction>
</comment>
<dbReference type="SUPFAM" id="SSF100950">
    <property type="entry name" value="NagB/RpiA/CoA transferase-like"/>
    <property type="match status" value="1"/>
</dbReference>
<evidence type="ECO:0000256" key="1">
    <source>
        <dbReference type="RuleBase" id="RU361279"/>
    </source>
</evidence>
<dbReference type="GO" id="GO:0030272">
    <property type="term" value="F:5-formyltetrahydrofolate cyclo-ligase activity"/>
    <property type="evidence" value="ECO:0007669"/>
    <property type="project" value="UniProtKB-EC"/>
</dbReference>
<dbReference type="Proteomes" id="UP000253727">
    <property type="component" value="Unassembled WGS sequence"/>
</dbReference>
<dbReference type="PANTHER" id="PTHR23407">
    <property type="entry name" value="ATPASE INHIBITOR/5-FORMYLTETRAHYDROFOLATE CYCLO-LIGASE"/>
    <property type="match status" value="1"/>
</dbReference>
<organism evidence="2 3">
    <name type="scientific">Alteripontixanthobacter maritimus</name>
    <dbReference type="NCBI Taxonomy" id="2161824"/>
    <lineage>
        <taxon>Bacteria</taxon>
        <taxon>Pseudomonadati</taxon>
        <taxon>Pseudomonadota</taxon>
        <taxon>Alphaproteobacteria</taxon>
        <taxon>Sphingomonadales</taxon>
        <taxon>Erythrobacteraceae</taxon>
        <taxon>Alteripontixanthobacter</taxon>
    </lineage>
</organism>
<dbReference type="Gene3D" id="3.40.50.10420">
    <property type="entry name" value="NagB/RpiA/CoA transferase-like"/>
    <property type="match status" value="1"/>
</dbReference>
<comment type="cofactor">
    <cofactor evidence="1">
        <name>Mg(2+)</name>
        <dbReference type="ChEBI" id="CHEBI:18420"/>
    </cofactor>
</comment>
<dbReference type="GO" id="GO:0035999">
    <property type="term" value="P:tetrahydrofolate interconversion"/>
    <property type="evidence" value="ECO:0007669"/>
    <property type="project" value="TreeGrafter"/>
</dbReference>
<keyword evidence="1" id="KW-0479">Metal-binding</keyword>
<dbReference type="RefSeq" id="WP_230079873.1">
    <property type="nucleotide sequence ID" value="NZ_QBKA01000002.1"/>
</dbReference>
<reference evidence="2 3" key="1">
    <citation type="submission" date="2018-04" db="EMBL/GenBank/DDBJ databases">
        <title>Altererythrobacter sp. HME9302 genome sequencing and assembly.</title>
        <authorList>
            <person name="Kang H."/>
            <person name="Kim H."/>
            <person name="Joh K."/>
        </authorList>
    </citation>
    <scope>NUCLEOTIDE SEQUENCE [LARGE SCALE GENOMIC DNA]</scope>
    <source>
        <strain evidence="2 3">HME9302</strain>
    </source>
</reference>
<dbReference type="Pfam" id="PF01812">
    <property type="entry name" value="5-FTHF_cyc-lig"/>
    <property type="match status" value="1"/>
</dbReference>
<dbReference type="EMBL" id="QBKA01000002">
    <property type="protein sequence ID" value="RDC59718.1"/>
    <property type="molecule type" value="Genomic_DNA"/>
</dbReference>
<dbReference type="PANTHER" id="PTHR23407:SF11">
    <property type="entry name" value="CHROMOSOME UNDETERMINED SCAFFOLD_24, WHOLE GENOME SHOTGUN SEQUENCE"/>
    <property type="match status" value="1"/>
</dbReference>
<dbReference type="InterPro" id="IPR024185">
    <property type="entry name" value="FTHF_cligase-like_sf"/>
</dbReference>
<dbReference type="GO" id="GO:0005524">
    <property type="term" value="F:ATP binding"/>
    <property type="evidence" value="ECO:0007669"/>
    <property type="project" value="UniProtKB-KW"/>
</dbReference>
<keyword evidence="1" id="KW-0547">Nucleotide-binding</keyword>
<accession>A0A369QBU3</accession>
<protein>
    <recommendedName>
        <fullName evidence="1">5-formyltetrahydrofolate cyclo-ligase</fullName>
        <ecNumber evidence="1">6.3.3.2</ecNumber>
    </recommendedName>
</protein>
<evidence type="ECO:0000313" key="2">
    <source>
        <dbReference type="EMBL" id="RDC59718.1"/>
    </source>
</evidence>
<keyword evidence="2" id="KW-0436">Ligase</keyword>
<dbReference type="EC" id="6.3.3.2" evidence="1"/>
<dbReference type="InterPro" id="IPR002698">
    <property type="entry name" value="FTHF_cligase"/>
</dbReference>
<evidence type="ECO:0000313" key="3">
    <source>
        <dbReference type="Proteomes" id="UP000253727"/>
    </source>
</evidence>
<keyword evidence="3" id="KW-1185">Reference proteome</keyword>